<evidence type="ECO:0000313" key="1">
    <source>
        <dbReference type="EMBL" id="KAF6355264.1"/>
    </source>
</evidence>
<keyword evidence="2" id="KW-1185">Reference proteome</keyword>
<dbReference type="Proteomes" id="UP000527355">
    <property type="component" value="Unassembled WGS sequence"/>
</dbReference>
<proteinExistence type="predicted"/>
<comment type="caution">
    <text evidence="1">The sequence shown here is derived from an EMBL/GenBank/DDBJ whole genome shotgun (WGS) entry which is preliminary data.</text>
</comment>
<accession>A0A7J7Y0D5</accession>
<sequence length="128" mass="13400">MICAPCGAHAGARGCEYGSEDAERSRPVLPPPAPVLTCAPHRASLCSNSAHPCFWQAGLRASGTFSLLPTQALSKAGGDVASLASVNVLCQLFLAPQLWSQLAYFCQVGLGLELVKGYTNQYLLGGHI</sequence>
<name>A0A7J7Y0D5_MYOMY</name>
<dbReference type="EMBL" id="JABWUV010000005">
    <property type="protein sequence ID" value="KAF6355264.1"/>
    <property type="molecule type" value="Genomic_DNA"/>
</dbReference>
<protein>
    <submittedName>
        <fullName evidence="1">Uncharacterized protein</fullName>
    </submittedName>
</protein>
<evidence type="ECO:0000313" key="2">
    <source>
        <dbReference type="Proteomes" id="UP000527355"/>
    </source>
</evidence>
<reference evidence="1 2" key="1">
    <citation type="journal article" date="2020" name="Nature">
        <title>Six reference-quality genomes reveal evolution of bat adaptations.</title>
        <authorList>
            <person name="Jebb D."/>
            <person name="Huang Z."/>
            <person name="Pippel M."/>
            <person name="Hughes G.M."/>
            <person name="Lavrichenko K."/>
            <person name="Devanna P."/>
            <person name="Winkler S."/>
            <person name="Jermiin L.S."/>
            <person name="Skirmuntt E.C."/>
            <person name="Katzourakis A."/>
            <person name="Burkitt-Gray L."/>
            <person name="Ray D.A."/>
            <person name="Sullivan K.A.M."/>
            <person name="Roscito J.G."/>
            <person name="Kirilenko B.M."/>
            <person name="Davalos L.M."/>
            <person name="Corthals A.P."/>
            <person name="Power M.L."/>
            <person name="Jones G."/>
            <person name="Ransome R.D."/>
            <person name="Dechmann D.K.N."/>
            <person name="Locatelli A.G."/>
            <person name="Puechmaille S.J."/>
            <person name="Fedrigo O."/>
            <person name="Jarvis E.D."/>
            <person name="Hiller M."/>
            <person name="Vernes S.C."/>
            <person name="Myers E.W."/>
            <person name="Teeling E.C."/>
        </authorList>
    </citation>
    <scope>NUCLEOTIDE SEQUENCE [LARGE SCALE GENOMIC DNA]</scope>
    <source>
        <strain evidence="1">MMyoMyo1</strain>
        <tissue evidence="1">Flight muscle</tissue>
    </source>
</reference>
<dbReference type="AlphaFoldDB" id="A0A7J7Y0D5"/>
<gene>
    <name evidence="1" type="ORF">mMyoMyo1_011444</name>
</gene>
<organism evidence="1 2">
    <name type="scientific">Myotis myotis</name>
    <name type="common">Greater mouse-eared bat</name>
    <name type="synonym">Vespertilio myotis</name>
    <dbReference type="NCBI Taxonomy" id="51298"/>
    <lineage>
        <taxon>Eukaryota</taxon>
        <taxon>Metazoa</taxon>
        <taxon>Chordata</taxon>
        <taxon>Craniata</taxon>
        <taxon>Vertebrata</taxon>
        <taxon>Euteleostomi</taxon>
        <taxon>Mammalia</taxon>
        <taxon>Eutheria</taxon>
        <taxon>Laurasiatheria</taxon>
        <taxon>Chiroptera</taxon>
        <taxon>Yangochiroptera</taxon>
        <taxon>Vespertilionidae</taxon>
        <taxon>Myotis</taxon>
    </lineage>
</organism>
<dbReference type="VEuPathDB" id="HostDB:GeneID_118656800"/>